<dbReference type="PROSITE" id="PS50977">
    <property type="entry name" value="HTH_TETR_2"/>
    <property type="match status" value="1"/>
</dbReference>
<gene>
    <name evidence="6" type="ORF">P409_16370</name>
</gene>
<dbReference type="Proteomes" id="UP000029995">
    <property type="component" value="Unassembled WGS sequence"/>
</dbReference>
<feature type="domain" description="HTH tetR-type" evidence="5">
    <location>
        <begin position="1"/>
        <end position="59"/>
    </location>
</feature>
<keyword evidence="1" id="KW-0805">Transcription regulation</keyword>
<keyword evidence="2 4" id="KW-0238">DNA-binding</keyword>
<dbReference type="SUPFAM" id="SSF48498">
    <property type="entry name" value="Tetracyclin repressor-like, C-terminal domain"/>
    <property type="match status" value="1"/>
</dbReference>
<name>A0A0A0D6B7_9PROT</name>
<dbReference type="SUPFAM" id="SSF46689">
    <property type="entry name" value="Homeodomain-like"/>
    <property type="match status" value="1"/>
</dbReference>
<organism evidence="6 7">
    <name type="scientific">Inquilinus limosus MP06</name>
    <dbReference type="NCBI Taxonomy" id="1398085"/>
    <lineage>
        <taxon>Bacteria</taxon>
        <taxon>Pseudomonadati</taxon>
        <taxon>Pseudomonadota</taxon>
        <taxon>Alphaproteobacteria</taxon>
        <taxon>Rhodospirillales</taxon>
        <taxon>Rhodospirillaceae</taxon>
        <taxon>Inquilinus</taxon>
    </lineage>
</organism>
<evidence type="ECO:0000256" key="4">
    <source>
        <dbReference type="PROSITE-ProRule" id="PRU00335"/>
    </source>
</evidence>
<dbReference type="InterPro" id="IPR001647">
    <property type="entry name" value="HTH_TetR"/>
</dbReference>
<protein>
    <submittedName>
        <fullName evidence="6">TetR family transcriptional regulator</fullName>
    </submittedName>
</protein>
<evidence type="ECO:0000313" key="7">
    <source>
        <dbReference type="Proteomes" id="UP000029995"/>
    </source>
</evidence>
<dbReference type="EMBL" id="JANX01000195">
    <property type="protein sequence ID" value="KGM33348.1"/>
    <property type="molecule type" value="Genomic_DNA"/>
</dbReference>
<evidence type="ECO:0000256" key="2">
    <source>
        <dbReference type="ARBA" id="ARBA00023125"/>
    </source>
</evidence>
<evidence type="ECO:0000259" key="5">
    <source>
        <dbReference type="PROSITE" id="PS50977"/>
    </source>
</evidence>
<accession>A0A0A0D6B7</accession>
<sequence>MRETILATAMELFYREGVRAVGVDTVVAASGVAKTSLYRWFPSKDHLIAAVVAEQDRLFWEWWGRVEARHPGAPREQLRALLAGVVKRLRHPAFRGCPFLNLAAELPDADHPGRRICRDNKRELRCRLAALAESFGAREPQRLADQLGLLINGANAGWQVMGEEGGQDELIAAAEVLVEAQLRPG</sequence>
<dbReference type="PANTHER" id="PTHR47506:SF1">
    <property type="entry name" value="HTH-TYPE TRANSCRIPTIONAL REGULATOR YJDC"/>
    <property type="match status" value="1"/>
</dbReference>
<dbReference type="Pfam" id="PF00440">
    <property type="entry name" value="TetR_N"/>
    <property type="match status" value="1"/>
</dbReference>
<keyword evidence="3" id="KW-0804">Transcription</keyword>
<dbReference type="PANTHER" id="PTHR47506">
    <property type="entry name" value="TRANSCRIPTIONAL REGULATORY PROTEIN"/>
    <property type="match status" value="1"/>
</dbReference>
<dbReference type="Gene3D" id="1.10.357.10">
    <property type="entry name" value="Tetracycline Repressor, domain 2"/>
    <property type="match status" value="1"/>
</dbReference>
<dbReference type="InterPro" id="IPR009057">
    <property type="entry name" value="Homeodomain-like_sf"/>
</dbReference>
<evidence type="ECO:0000256" key="3">
    <source>
        <dbReference type="ARBA" id="ARBA00023163"/>
    </source>
</evidence>
<evidence type="ECO:0000256" key="1">
    <source>
        <dbReference type="ARBA" id="ARBA00023015"/>
    </source>
</evidence>
<evidence type="ECO:0000313" key="6">
    <source>
        <dbReference type="EMBL" id="KGM33348.1"/>
    </source>
</evidence>
<dbReference type="AlphaFoldDB" id="A0A0A0D6B7"/>
<comment type="caution">
    <text evidence="6">The sequence shown here is derived from an EMBL/GenBank/DDBJ whole genome shotgun (WGS) entry which is preliminary data.</text>
</comment>
<dbReference type="InterPro" id="IPR036271">
    <property type="entry name" value="Tet_transcr_reg_TetR-rel_C_sf"/>
</dbReference>
<dbReference type="PRINTS" id="PR00455">
    <property type="entry name" value="HTHTETR"/>
</dbReference>
<reference evidence="6 7" key="1">
    <citation type="submission" date="2014-01" db="EMBL/GenBank/DDBJ databases">
        <title>Genome sequence determination for a cystic fibrosis isolate, Inquilinus limosus.</title>
        <authorList>
            <person name="Pino M."/>
            <person name="Di Conza J."/>
            <person name="Gutkind G."/>
        </authorList>
    </citation>
    <scope>NUCLEOTIDE SEQUENCE [LARGE SCALE GENOMIC DNA]</scope>
    <source>
        <strain evidence="6 7">MP06</strain>
    </source>
</reference>
<dbReference type="GO" id="GO:0003677">
    <property type="term" value="F:DNA binding"/>
    <property type="evidence" value="ECO:0007669"/>
    <property type="project" value="UniProtKB-UniRule"/>
</dbReference>
<proteinExistence type="predicted"/>
<feature type="DNA-binding region" description="H-T-H motif" evidence="4">
    <location>
        <begin position="22"/>
        <end position="41"/>
    </location>
</feature>